<dbReference type="GO" id="GO:0005737">
    <property type="term" value="C:cytoplasm"/>
    <property type="evidence" value="ECO:0007669"/>
    <property type="project" value="TreeGrafter"/>
</dbReference>
<organism evidence="3">
    <name type="scientific">Camponotus floridanus</name>
    <name type="common">Florida carpenter ant</name>
    <dbReference type="NCBI Taxonomy" id="104421"/>
    <lineage>
        <taxon>Eukaryota</taxon>
        <taxon>Metazoa</taxon>
        <taxon>Ecdysozoa</taxon>
        <taxon>Arthropoda</taxon>
        <taxon>Hexapoda</taxon>
        <taxon>Insecta</taxon>
        <taxon>Pterygota</taxon>
        <taxon>Neoptera</taxon>
        <taxon>Endopterygota</taxon>
        <taxon>Hymenoptera</taxon>
        <taxon>Apocrita</taxon>
        <taxon>Aculeata</taxon>
        <taxon>Formicoidea</taxon>
        <taxon>Formicidae</taxon>
        <taxon>Formicinae</taxon>
        <taxon>Camponotus</taxon>
    </lineage>
</organism>
<keyword evidence="3" id="KW-1185">Reference proteome</keyword>
<evidence type="ECO:0000313" key="2">
    <source>
        <dbReference type="EMBL" id="EFN63338.1"/>
    </source>
</evidence>
<reference evidence="2 3" key="1">
    <citation type="journal article" date="2010" name="Science">
        <title>Genomic comparison of the ants Camponotus floridanus and Harpegnathos saltator.</title>
        <authorList>
            <person name="Bonasio R."/>
            <person name="Zhang G."/>
            <person name="Ye C."/>
            <person name="Mutti N.S."/>
            <person name="Fang X."/>
            <person name="Qin N."/>
            <person name="Donahue G."/>
            <person name="Yang P."/>
            <person name="Li Q."/>
            <person name="Li C."/>
            <person name="Zhang P."/>
            <person name="Huang Z."/>
            <person name="Berger S.L."/>
            <person name="Reinberg D."/>
            <person name="Wang J."/>
            <person name="Liebig J."/>
        </authorList>
    </citation>
    <scope>NUCLEOTIDE SEQUENCE [LARGE SCALE GENOMIC DNA]</scope>
    <source>
        <strain evidence="3">C129</strain>
    </source>
</reference>
<dbReference type="PANTHER" id="PTHR22437">
    <property type="entry name" value="WINGED HELIX DOMAIN-CONTAINING PROTEIN"/>
    <property type="match status" value="1"/>
</dbReference>
<dbReference type="GO" id="GO:0000977">
    <property type="term" value="F:RNA polymerase II transcription regulatory region sequence-specific DNA binding"/>
    <property type="evidence" value="ECO:0007669"/>
    <property type="project" value="TreeGrafter"/>
</dbReference>
<protein>
    <submittedName>
        <fullName evidence="2">Storkhead-box protein 1</fullName>
    </submittedName>
</protein>
<dbReference type="InterPro" id="IPR040126">
    <property type="entry name" value="STOX1/2"/>
</dbReference>
<dbReference type="PANTHER" id="PTHR22437:SF0">
    <property type="entry name" value="FI21431P1"/>
    <property type="match status" value="1"/>
</dbReference>
<feature type="region of interest" description="Disordered" evidence="1">
    <location>
        <begin position="190"/>
        <end position="210"/>
    </location>
</feature>
<dbReference type="GO" id="GO:0005634">
    <property type="term" value="C:nucleus"/>
    <property type="evidence" value="ECO:0007669"/>
    <property type="project" value="TreeGrafter"/>
</dbReference>
<proteinExistence type="predicted"/>
<accession>E2AT93</accession>
<dbReference type="STRING" id="104421.E2AT93"/>
<evidence type="ECO:0000256" key="1">
    <source>
        <dbReference type="SAM" id="MobiDB-lite"/>
    </source>
</evidence>
<dbReference type="AlphaFoldDB" id="E2AT93"/>
<dbReference type="Proteomes" id="UP000000311">
    <property type="component" value="Unassembled WGS sequence"/>
</dbReference>
<dbReference type="GO" id="GO:0006357">
    <property type="term" value="P:regulation of transcription by RNA polymerase II"/>
    <property type="evidence" value="ECO:0007669"/>
    <property type="project" value="InterPro"/>
</dbReference>
<name>E2AT93_CAMFO</name>
<dbReference type="OrthoDB" id="10020110at2759"/>
<evidence type="ECO:0000313" key="3">
    <source>
        <dbReference type="Proteomes" id="UP000000311"/>
    </source>
</evidence>
<dbReference type="EMBL" id="GL442545">
    <property type="protein sequence ID" value="EFN63338.1"/>
    <property type="molecule type" value="Genomic_DNA"/>
</dbReference>
<sequence length="210" mass="23536">MASILGDGTGPGGPGTSRCLLLLQRSLAIQLTRGPPPHVANASQRESPKEHPADEMWMYDKGYNLFQSFLEANSKCWWNAALVDATRQLRYKGHVSPGVLMVSGPPCALEVLRAAWARNVLRPPADHSITCLVFQSRDILVTRIRGVHGNANSHSGTSGYTHYTCFRRCIAHIYSKCESRMLTRAKSMYQEDKEPNERNDEILWDVPQRT</sequence>
<gene>
    <name evidence="2" type="ORF">EAG_15465</name>
</gene>
<dbReference type="InParanoid" id="E2AT93"/>
<feature type="compositionally biased region" description="Basic and acidic residues" evidence="1">
    <location>
        <begin position="190"/>
        <end position="201"/>
    </location>
</feature>
<dbReference type="OMA" id="PNERNDE"/>